<keyword evidence="6 18" id="KW-0256">Endoplasmic reticulum</keyword>
<comment type="function">
    <text evidence="13">Broad spectrum monooxygenase that catalyzes the oxygenation of a wide variety of nitrogen- and sulfur-containing compounds including xenobiotics. Catalyzes the S-oxygenation of hypotaurine to produce taurine, an organic osmolyte involved in cell volume regulation as well as a variety of cytoprotective and developmental processes. In vitro, catalyzes the N-oxygenation of trimethylamine (TMA) to produce trimethylamine N-oxide (TMAO) and could therefore participate to the detoxification of this compound that is generated by the action of gut microbiota from dietary precursors such as choline, choline containing compounds, betaine or L-carnitine.</text>
</comment>
<evidence type="ECO:0000256" key="17">
    <source>
        <dbReference type="ARBA" id="ARBA00049443"/>
    </source>
</evidence>
<dbReference type="GO" id="GO:0050660">
    <property type="term" value="F:flavin adenine dinucleotide binding"/>
    <property type="evidence" value="ECO:0007669"/>
    <property type="project" value="InterPro"/>
</dbReference>
<evidence type="ECO:0000256" key="4">
    <source>
        <dbReference type="ARBA" id="ARBA00022630"/>
    </source>
</evidence>
<evidence type="ECO:0000256" key="5">
    <source>
        <dbReference type="ARBA" id="ARBA00022692"/>
    </source>
</evidence>
<evidence type="ECO:0000256" key="9">
    <source>
        <dbReference type="ARBA" id="ARBA00022989"/>
    </source>
</evidence>
<comment type="cofactor">
    <cofactor evidence="1 18 19">
        <name>FAD</name>
        <dbReference type="ChEBI" id="CHEBI:57692"/>
    </cofactor>
</comment>
<dbReference type="InterPro" id="IPR002253">
    <property type="entry name" value="Flavin_mOase_1"/>
</dbReference>
<keyword evidence="12 18" id="KW-0472">Membrane</keyword>
<dbReference type="PRINTS" id="PR00370">
    <property type="entry name" value="FMOXYGENASE"/>
</dbReference>
<keyword evidence="7 18" id="KW-0274">FAD</keyword>
<evidence type="ECO:0000256" key="2">
    <source>
        <dbReference type="ARBA" id="ARBA00004389"/>
    </source>
</evidence>
<name>A0A8T2J057_9PIPI</name>
<evidence type="ECO:0000256" key="20">
    <source>
        <dbReference type="SAM" id="Phobius"/>
    </source>
</evidence>
<keyword evidence="8 18" id="KW-0521">NADP</keyword>
<sequence length="532" mass="60871">MVKRVAIIGAGCSGLTAIKCCLDEDLEPTCFERSYDIGGLWRFTDTVDEWRASIYQSVVTNTSKEMMCYSDFPMPANFPVYLQSSKVLEYLRIYTEHFHLLKYIRFQSEVCSVTRNSSYSSTGQWDVRIKTTEDTKDMVFDAVLVCSGLYVQNHLPLDSFPGIQSFKGHYSHSRFYKNSCNYLDKTVLVVGNGNSAADIAVEISSKAKQVYLSIRSGSWVLSRIAHCGFPVDMVKVTRFSFWIQNLLPDYFAARKYKKQINSWFNHENYGFLPLDRTELKEPVVNDNLPSSILCGAIKLKPQIRAFTENTVVFEDNTVVENLDEVIFATGYTTSFPFIKDHLIQLDDMNSHLYKQVFSTRIEKPTLAFLALVRPLGAIMPVSELQARWATRIFKGVAHLPSVDQMENYISKKTKLKTKCFSKHKVPKMLFLEYMDEIAVEIGVRPKVSQLLFKDPHLAWQIFFGPSTPYQYRLTGPGNWTGAKKAILTQWERTISPTRIRTVCRPPNYCLNITTVLSIFVLLLSICCLAYIM</sequence>
<dbReference type="Pfam" id="PF00743">
    <property type="entry name" value="FMO-like"/>
    <property type="match status" value="1"/>
</dbReference>
<dbReference type="InterPro" id="IPR020946">
    <property type="entry name" value="Flavin_mOase-like"/>
</dbReference>
<dbReference type="PIRSF" id="PIRSF000332">
    <property type="entry name" value="FMO"/>
    <property type="match status" value="1"/>
</dbReference>
<keyword evidence="11 18" id="KW-0503">Monooxygenase</keyword>
<comment type="catalytic activity">
    <reaction evidence="17">
        <text>N,N-dimethylaniline + NADPH + O2 + H(+) = N,N-dimethylaniline N-oxide + NADP(+) + H2O</text>
        <dbReference type="Rhea" id="RHEA:24468"/>
        <dbReference type="ChEBI" id="CHEBI:15377"/>
        <dbReference type="ChEBI" id="CHEBI:15378"/>
        <dbReference type="ChEBI" id="CHEBI:15379"/>
        <dbReference type="ChEBI" id="CHEBI:16269"/>
        <dbReference type="ChEBI" id="CHEBI:17735"/>
        <dbReference type="ChEBI" id="CHEBI:57783"/>
        <dbReference type="ChEBI" id="CHEBI:58349"/>
        <dbReference type="EC" id="1.14.13.8"/>
    </reaction>
    <physiologicalReaction direction="left-to-right" evidence="17">
        <dbReference type="Rhea" id="RHEA:24469"/>
    </physiologicalReaction>
</comment>
<keyword evidence="9 20" id="KW-1133">Transmembrane helix</keyword>
<evidence type="ECO:0000256" key="11">
    <source>
        <dbReference type="ARBA" id="ARBA00023033"/>
    </source>
</evidence>
<keyword evidence="4 18" id="KW-0285">Flavoprotein</keyword>
<evidence type="ECO:0000256" key="13">
    <source>
        <dbReference type="ARBA" id="ARBA00045957"/>
    </source>
</evidence>
<evidence type="ECO:0000256" key="7">
    <source>
        <dbReference type="ARBA" id="ARBA00022827"/>
    </source>
</evidence>
<comment type="caution">
    <text evidence="21">The sequence shown here is derived from an EMBL/GenBank/DDBJ whole genome shotgun (WGS) entry which is preliminary data.</text>
</comment>
<keyword evidence="22" id="KW-1185">Reference proteome</keyword>
<dbReference type="GO" id="GO:0004499">
    <property type="term" value="F:N,N-dimethylaniline monooxygenase activity"/>
    <property type="evidence" value="ECO:0007669"/>
    <property type="project" value="UniProtKB-UniRule"/>
</dbReference>
<evidence type="ECO:0000313" key="22">
    <source>
        <dbReference type="Proteomes" id="UP000812440"/>
    </source>
</evidence>
<dbReference type="AlphaFoldDB" id="A0A8T2J057"/>
<evidence type="ECO:0000256" key="18">
    <source>
        <dbReference type="PIRNR" id="PIRNR000332"/>
    </source>
</evidence>
<dbReference type="Gene3D" id="3.50.50.60">
    <property type="entry name" value="FAD/NAD(P)-binding domain"/>
    <property type="match status" value="3"/>
</dbReference>
<dbReference type="PANTHER" id="PTHR23023">
    <property type="entry name" value="DIMETHYLANILINE MONOOXYGENASE"/>
    <property type="match status" value="1"/>
</dbReference>
<comment type="catalytic activity">
    <reaction evidence="16">
        <text>trimethylamine + NADPH + O2 = trimethylamine N-oxide + NADP(+) + H2O</text>
        <dbReference type="Rhea" id="RHEA:31979"/>
        <dbReference type="ChEBI" id="CHEBI:15377"/>
        <dbReference type="ChEBI" id="CHEBI:15379"/>
        <dbReference type="ChEBI" id="CHEBI:15724"/>
        <dbReference type="ChEBI" id="CHEBI:57783"/>
        <dbReference type="ChEBI" id="CHEBI:58349"/>
        <dbReference type="ChEBI" id="CHEBI:58389"/>
        <dbReference type="EC" id="1.14.13.148"/>
    </reaction>
    <physiologicalReaction direction="left-to-right" evidence="16">
        <dbReference type="Rhea" id="RHEA:31980"/>
    </physiologicalReaction>
</comment>
<dbReference type="GO" id="GO:0034899">
    <property type="term" value="F:trimethylamine monooxygenase activity"/>
    <property type="evidence" value="ECO:0007669"/>
    <property type="project" value="UniProtKB-EC"/>
</dbReference>
<gene>
    <name evidence="21" type="ORF">GDO86_007669</name>
</gene>
<dbReference type="SUPFAM" id="SSF51905">
    <property type="entry name" value="FAD/NAD(P)-binding domain"/>
    <property type="match status" value="2"/>
</dbReference>
<comment type="catalytic activity">
    <reaction evidence="14">
        <text>hypotaurine + NADH + O2 + H(+) = taurine + NAD(+) + H2O</text>
        <dbReference type="Rhea" id="RHEA:74111"/>
        <dbReference type="ChEBI" id="CHEBI:15377"/>
        <dbReference type="ChEBI" id="CHEBI:15378"/>
        <dbReference type="ChEBI" id="CHEBI:15379"/>
        <dbReference type="ChEBI" id="CHEBI:57540"/>
        <dbReference type="ChEBI" id="CHEBI:57853"/>
        <dbReference type="ChEBI" id="CHEBI:57945"/>
        <dbReference type="ChEBI" id="CHEBI:507393"/>
        <dbReference type="EC" id="1.14.13.8"/>
    </reaction>
    <physiologicalReaction direction="left-to-right" evidence="14">
        <dbReference type="Rhea" id="RHEA:74112"/>
    </physiologicalReaction>
</comment>
<keyword evidence="10 18" id="KW-0560">Oxidoreductase</keyword>
<evidence type="ECO:0000256" key="8">
    <source>
        <dbReference type="ARBA" id="ARBA00022857"/>
    </source>
</evidence>
<dbReference type="PRINTS" id="PR01121">
    <property type="entry name" value="FMOXYGENASE1"/>
</dbReference>
<evidence type="ECO:0000313" key="21">
    <source>
        <dbReference type="EMBL" id="KAG8436658.1"/>
    </source>
</evidence>
<evidence type="ECO:0000256" key="14">
    <source>
        <dbReference type="ARBA" id="ARBA00047338"/>
    </source>
</evidence>
<dbReference type="InterPro" id="IPR050346">
    <property type="entry name" value="FMO-like"/>
</dbReference>
<evidence type="ECO:0000256" key="10">
    <source>
        <dbReference type="ARBA" id="ARBA00023002"/>
    </source>
</evidence>
<reference evidence="21" key="1">
    <citation type="thesis" date="2020" institute="ProQuest LLC" country="789 East Eisenhower Parkway, Ann Arbor, MI, USA">
        <title>Comparative Genomics and Chromosome Evolution.</title>
        <authorList>
            <person name="Mudd A.B."/>
        </authorList>
    </citation>
    <scope>NUCLEOTIDE SEQUENCE</scope>
    <source>
        <strain evidence="21">Female2</strain>
        <tissue evidence="21">Blood</tissue>
    </source>
</reference>
<dbReference type="EMBL" id="JAACNH010000007">
    <property type="protein sequence ID" value="KAG8436658.1"/>
    <property type="molecule type" value="Genomic_DNA"/>
</dbReference>
<feature type="transmembrane region" description="Helical" evidence="20">
    <location>
        <begin position="510"/>
        <end position="531"/>
    </location>
</feature>
<dbReference type="OrthoDB" id="66881at2759"/>
<dbReference type="InterPro" id="IPR000960">
    <property type="entry name" value="Flavin_mOase"/>
</dbReference>
<keyword evidence="5 20" id="KW-0812">Transmembrane</keyword>
<evidence type="ECO:0000256" key="15">
    <source>
        <dbReference type="ARBA" id="ARBA00048041"/>
    </source>
</evidence>
<evidence type="ECO:0000256" key="3">
    <source>
        <dbReference type="ARBA" id="ARBA00009183"/>
    </source>
</evidence>
<evidence type="ECO:0000256" key="16">
    <source>
        <dbReference type="ARBA" id="ARBA00048088"/>
    </source>
</evidence>
<comment type="subcellular location">
    <subcellularLocation>
        <location evidence="2">Endoplasmic reticulum membrane</location>
        <topology evidence="2">Single-pass membrane protein</topology>
    </subcellularLocation>
</comment>
<dbReference type="InterPro" id="IPR036188">
    <property type="entry name" value="FAD/NAD-bd_sf"/>
</dbReference>
<evidence type="ECO:0000256" key="6">
    <source>
        <dbReference type="ARBA" id="ARBA00022824"/>
    </source>
</evidence>
<dbReference type="GO" id="GO:0005789">
    <property type="term" value="C:endoplasmic reticulum membrane"/>
    <property type="evidence" value="ECO:0007669"/>
    <property type="project" value="UniProtKB-SubCell"/>
</dbReference>
<evidence type="ECO:0000256" key="1">
    <source>
        <dbReference type="ARBA" id="ARBA00001974"/>
    </source>
</evidence>
<comment type="similarity">
    <text evidence="3 18 19">Belongs to the FMO family.</text>
</comment>
<comment type="catalytic activity">
    <reaction evidence="15">
        <text>hypotaurine + NADPH + O2 + H(+) = taurine + NADP(+) + H2O</text>
        <dbReference type="Rhea" id="RHEA:69819"/>
        <dbReference type="ChEBI" id="CHEBI:15377"/>
        <dbReference type="ChEBI" id="CHEBI:15378"/>
        <dbReference type="ChEBI" id="CHEBI:15379"/>
        <dbReference type="ChEBI" id="CHEBI:57783"/>
        <dbReference type="ChEBI" id="CHEBI:57853"/>
        <dbReference type="ChEBI" id="CHEBI:58349"/>
        <dbReference type="ChEBI" id="CHEBI:507393"/>
        <dbReference type="EC" id="1.14.13.8"/>
    </reaction>
    <physiologicalReaction direction="left-to-right" evidence="15">
        <dbReference type="Rhea" id="RHEA:69820"/>
    </physiologicalReaction>
</comment>
<evidence type="ECO:0000256" key="12">
    <source>
        <dbReference type="ARBA" id="ARBA00023136"/>
    </source>
</evidence>
<dbReference type="Proteomes" id="UP000812440">
    <property type="component" value="Chromosome 4"/>
</dbReference>
<protein>
    <recommendedName>
        <fullName evidence="19">Flavin-containing monooxygenase</fullName>
        <ecNumber evidence="19">1.-.-.-</ecNumber>
    </recommendedName>
</protein>
<dbReference type="EC" id="1.-.-.-" evidence="19"/>
<accession>A0A8T2J057</accession>
<dbReference type="FunFam" id="3.50.50.60:FF:000159">
    <property type="entry name" value="Dimethylaniline monooxygenase [N-oxide-forming]"/>
    <property type="match status" value="1"/>
</dbReference>
<organism evidence="21 22">
    <name type="scientific">Hymenochirus boettgeri</name>
    <name type="common">Congo dwarf clawed frog</name>
    <dbReference type="NCBI Taxonomy" id="247094"/>
    <lineage>
        <taxon>Eukaryota</taxon>
        <taxon>Metazoa</taxon>
        <taxon>Chordata</taxon>
        <taxon>Craniata</taxon>
        <taxon>Vertebrata</taxon>
        <taxon>Euteleostomi</taxon>
        <taxon>Amphibia</taxon>
        <taxon>Batrachia</taxon>
        <taxon>Anura</taxon>
        <taxon>Pipoidea</taxon>
        <taxon>Pipidae</taxon>
        <taxon>Pipinae</taxon>
        <taxon>Hymenochirus</taxon>
    </lineage>
</organism>
<dbReference type="GO" id="GO:0050661">
    <property type="term" value="F:NADP binding"/>
    <property type="evidence" value="ECO:0007669"/>
    <property type="project" value="InterPro"/>
</dbReference>
<evidence type="ECO:0000256" key="19">
    <source>
        <dbReference type="RuleBase" id="RU361177"/>
    </source>
</evidence>
<proteinExistence type="inferred from homology"/>